<feature type="domain" description="PASTA" evidence="4">
    <location>
        <begin position="596"/>
        <end position="656"/>
    </location>
</feature>
<dbReference type="InterPro" id="IPR036138">
    <property type="entry name" value="PBP_dimer_sf"/>
</dbReference>
<gene>
    <name evidence="5" type="ORF">ACFPXP_16345</name>
</gene>
<dbReference type="InterPro" id="IPR005543">
    <property type="entry name" value="PASTA_dom"/>
</dbReference>
<dbReference type="PANTHER" id="PTHR30627">
    <property type="entry name" value="PEPTIDOGLYCAN D,D-TRANSPEPTIDASE"/>
    <property type="match status" value="1"/>
</dbReference>
<evidence type="ECO:0000259" key="4">
    <source>
        <dbReference type="PROSITE" id="PS51178"/>
    </source>
</evidence>
<dbReference type="Pfam" id="PF03793">
    <property type="entry name" value="PASTA"/>
    <property type="match status" value="1"/>
</dbReference>
<dbReference type="PROSITE" id="PS51178">
    <property type="entry name" value="PASTA"/>
    <property type="match status" value="2"/>
</dbReference>
<dbReference type="RefSeq" id="WP_379895409.1">
    <property type="nucleotide sequence ID" value="NZ_CBCSCT010000025.1"/>
</dbReference>
<protein>
    <submittedName>
        <fullName evidence="5">Penicillin-binding transpeptidase domain-containing protein</fullName>
    </submittedName>
</protein>
<sequence>MNKKIKLRSLLAGAVFTLFFVSIMARMYWIQVVDASMLMDEAKKTWETSKQLLPTRGAITDRNGQVLAQDAAAYTVAVNPDLIHKNGTADEVVEMLAPILGMTSAEKKQELYGKVTAKQSNGDYYIQVEIRREGWKIDSERANQIREEMKERDLNGIYLLEEKKRYYPLKQLASHVLGYTNLEGEAQQGIEQQYDDILRGIPGKISYERDRLGYEIPGGEVELIPPQNGDNIRLTIDEKIQLFVEQALEKAYKQFRPKSMTAIAADPETMEILAMANMPTYNPNEYWDFDSFEDFKNNSVSALYEPGSTFKIVTLAAAVEEGIFNPEDEFQSGSINVAGTPIHDHNYGQGWGRISYMEGLKRSSNVAFVKLGYEQLGAEKLRSYIDAFGFGTKTGIDIQGELAGSISFRNWIATEVATATFGQGLVQVTPLQQVAAISAIANGGELKQPYLVKEIVDSETGEVIESNEPKTIRRVISEETSKQVGDYLEQVISDQEIGTGRMAYIDGYRIAGKTGTAQKVVNGKYADGQYVVSFIGYAPVENPKIALIVIADAPDLDGDYRNGSQVVAPAFREIMSKSLRYLGVSEQEEEGTSISSPAGDSQVPDLKGLAVSAAENKLQVQGISYEIIGEGTEVIAQIPQQGSEIVSGERIYMLTEAPEKAEIPDLKGKSLRDALQIAKLLQLETVVEGEGYVDAQELQTAGGTRKLFLQLKPLREISSDSDDEDEG</sequence>
<dbReference type="Gene3D" id="3.30.450.330">
    <property type="match status" value="1"/>
</dbReference>
<dbReference type="SUPFAM" id="SSF54184">
    <property type="entry name" value="Penicillin-binding protein 2x (pbp-2x), c-terminal domain"/>
    <property type="match status" value="2"/>
</dbReference>
<keyword evidence="6" id="KW-1185">Reference proteome</keyword>
<dbReference type="CDD" id="cd06576">
    <property type="entry name" value="PASTA_Pbp2x-like_1"/>
    <property type="match status" value="1"/>
</dbReference>
<organism evidence="5 6">
    <name type="scientific">Marinicrinis lubricantis</name>
    <dbReference type="NCBI Taxonomy" id="2086470"/>
    <lineage>
        <taxon>Bacteria</taxon>
        <taxon>Bacillati</taxon>
        <taxon>Bacillota</taxon>
        <taxon>Bacilli</taxon>
        <taxon>Bacillales</taxon>
        <taxon>Paenibacillaceae</taxon>
    </lineage>
</organism>
<comment type="caution">
    <text evidence="5">The sequence shown here is derived from an EMBL/GenBank/DDBJ whole genome shotgun (WGS) entry which is preliminary data.</text>
</comment>
<reference evidence="6" key="1">
    <citation type="journal article" date="2019" name="Int. J. Syst. Evol. Microbiol.">
        <title>The Global Catalogue of Microorganisms (GCM) 10K type strain sequencing project: providing services to taxonomists for standard genome sequencing and annotation.</title>
        <authorList>
            <consortium name="The Broad Institute Genomics Platform"/>
            <consortium name="The Broad Institute Genome Sequencing Center for Infectious Disease"/>
            <person name="Wu L."/>
            <person name="Ma J."/>
        </authorList>
    </citation>
    <scope>NUCLEOTIDE SEQUENCE [LARGE SCALE GENOMIC DNA]</scope>
    <source>
        <strain evidence="6">CCM 8749</strain>
    </source>
</reference>
<dbReference type="EMBL" id="JBHSQV010000174">
    <property type="protein sequence ID" value="MFC5987976.1"/>
    <property type="molecule type" value="Genomic_DNA"/>
</dbReference>
<dbReference type="Pfam" id="PF03717">
    <property type="entry name" value="PBP_dimer"/>
    <property type="match status" value="1"/>
</dbReference>
<dbReference type="Proteomes" id="UP001596250">
    <property type="component" value="Unassembled WGS sequence"/>
</dbReference>
<name>A0ABW1ISG4_9BACL</name>
<proteinExistence type="inferred from homology"/>
<evidence type="ECO:0000256" key="2">
    <source>
        <dbReference type="ARBA" id="ARBA00007171"/>
    </source>
</evidence>
<dbReference type="Pfam" id="PF00905">
    <property type="entry name" value="Transpeptidase"/>
    <property type="match status" value="1"/>
</dbReference>
<dbReference type="InterPro" id="IPR005311">
    <property type="entry name" value="PBP_dimer"/>
</dbReference>
<comment type="similarity">
    <text evidence="2">Belongs to the transpeptidase family.</text>
</comment>
<dbReference type="InterPro" id="IPR050515">
    <property type="entry name" value="Beta-lactam/transpept"/>
</dbReference>
<dbReference type="PANTHER" id="PTHR30627:SF1">
    <property type="entry name" value="PEPTIDOGLYCAN D,D-TRANSPEPTIDASE FTSI"/>
    <property type="match status" value="1"/>
</dbReference>
<dbReference type="Gene3D" id="3.40.710.10">
    <property type="entry name" value="DD-peptidase/beta-lactamase superfamily"/>
    <property type="match status" value="1"/>
</dbReference>
<dbReference type="SMART" id="SM00740">
    <property type="entry name" value="PASTA"/>
    <property type="match status" value="2"/>
</dbReference>
<evidence type="ECO:0000256" key="3">
    <source>
        <dbReference type="ARBA" id="ARBA00023136"/>
    </source>
</evidence>
<evidence type="ECO:0000313" key="6">
    <source>
        <dbReference type="Proteomes" id="UP001596250"/>
    </source>
</evidence>
<keyword evidence="3" id="KW-0472">Membrane</keyword>
<dbReference type="Gene3D" id="3.90.1310.10">
    <property type="entry name" value="Penicillin-binding protein 2a (Domain 2)"/>
    <property type="match status" value="1"/>
</dbReference>
<dbReference type="InterPro" id="IPR012338">
    <property type="entry name" value="Beta-lactam/transpept-like"/>
</dbReference>
<comment type="subcellular location">
    <subcellularLocation>
        <location evidence="1">Membrane</location>
    </subcellularLocation>
</comment>
<accession>A0ABW1ISG4</accession>
<feature type="domain" description="PASTA" evidence="4">
    <location>
        <begin position="657"/>
        <end position="713"/>
    </location>
</feature>
<evidence type="ECO:0000256" key="1">
    <source>
        <dbReference type="ARBA" id="ARBA00004370"/>
    </source>
</evidence>
<dbReference type="SUPFAM" id="SSF56601">
    <property type="entry name" value="beta-lactamase/transpeptidase-like"/>
    <property type="match status" value="1"/>
</dbReference>
<evidence type="ECO:0000313" key="5">
    <source>
        <dbReference type="EMBL" id="MFC5987976.1"/>
    </source>
</evidence>
<dbReference type="InterPro" id="IPR001460">
    <property type="entry name" value="PCN-bd_Tpept"/>
</dbReference>
<dbReference type="SUPFAM" id="SSF56519">
    <property type="entry name" value="Penicillin binding protein dimerisation domain"/>
    <property type="match status" value="1"/>
</dbReference>